<dbReference type="Gene3D" id="3.40.630.70">
    <property type="entry name" value="Leucyl/phenylalanyl-tRNA-protein transferase, C-terminal domain"/>
    <property type="match status" value="1"/>
</dbReference>
<evidence type="ECO:0000313" key="5">
    <source>
        <dbReference type="EMBL" id="USG59482.1"/>
    </source>
</evidence>
<comment type="catalytic activity">
    <reaction evidence="4">
        <text>N-terminal L-arginyl-[protein] + L-leucyl-tRNA(Leu) = N-terminal L-leucyl-L-arginyl-[protein] + tRNA(Leu) + H(+)</text>
        <dbReference type="Rhea" id="RHEA:50416"/>
        <dbReference type="Rhea" id="RHEA-COMP:9613"/>
        <dbReference type="Rhea" id="RHEA-COMP:9622"/>
        <dbReference type="Rhea" id="RHEA-COMP:12672"/>
        <dbReference type="Rhea" id="RHEA-COMP:12673"/>
        <dbReference type="ChEBI" id="CHEBI:15378"/>
        <dbReference type="ChEBI" id="CHEBI:64719"/>
        <dbReference type="ChEBI" id="CHEBI:78442"/>
        <dbReference type="ChEBI" id="CHEBI:78494"/>
        <dbReference type="ChEBI" id="CHEBI:133044"/>
        <dbReference type="EC" id="2.3.2.6"/>
    </reaction>
</comment>
<gene>
    <name evidence="4 5" type="primary">aat</name>
    <name evidence="5" type="ORF">NBZ79_09800</name>
</gene>
<reference evidence="5" key="1">
    <citation type="submission" date="2022-06" db="EMBL/GenBank/DDBJ databases">
        <title>Sneathiella actinostolidae sp. nov., isolated from a sea anemonein the Western Pacific Ocean.</title>
        <authorList>
            <person name="Wei M.J."/>
        </authorList>
    </citation>
    <scope>NUCLEOTIDE SEQUENCE</scope>
    <source>
        <strain evidence="5">PHK-P5</strain>
    </source>
</reference>
<dbReference type="PANTHER" id="PTHR30098:SF2">
    <property type="entry name" value="LEUCYL_PHENYLALANYL-TRNA--PROTEIN TRANSFERASE"/>
    <property type="match status" value="1"/>
</dbReference>
<keyword evidence="6" id="KW-1185">Reference proteome</keyword>
<sequence length="216" mass="24315">MMPLTADIVLNAYANGIFPMSDDRNDPELFWVDPERRGIFPLEAFHVPRSLAKTIRKMPFKVTVDQNFGQVMRECAESTTERNTTWINQTILDLYAELHDRGFAHSVECWHEGKLAGGLYGVSFAGVFCGESMFTRVTDASKIALTYLVARLKYGGFTLLDAQFMTEHLAKFGAIEIDRAEYHKRLDQALKVKSNFYSLPADASGSDILQSITQTS</sequence>
<dbReference type="EC" id="2.3.2.6" evidence="4"/>
<comment type="catalytic activity">
    <reaction evidence="4">
        <text>L-phenylalanyl-tRNA(Phe) + an N-terminal L-alpha-aminoacyl-[protein] = an N-terminal L-phenylalanyl-L-alpha-aminoacyl-[protein] + tRNA(Phe)</text>
        <dbReference type="Rhea" id="RHEA:43632"/>
        <dbReference type="Rhea" id="RHEA-COMP:9668"/>
        <dbReference type="Rhea" id="RHEA-COMP:9699"/>
        <dbReference type="Rhea" id="RHEA-COMP:10636"/>
        <dbReference type="Rhea" id="RHEA-COMP:10637"/>
        <dbReference type="ChEBI" id="CHEBI:78442"/>
        <dbReference type="ChEBI" id="CHEBI:78531"/>
        <dbReference type="ChEBI" id="CHEBI:78597"/>
        <dbReference type="ChEBI" id="CHEBI:83561"/>
        <dbReference type="EC" id="2.3.2.6"/>
    </reaction>
</comment>
<keyword evidence="2 4" id="KW-0808">Transferase</keyword>
<evidence type="ECO:0000313" key="6">
    <source>
        <dbReference type="Proteomes" id="UP001056291"/>
    </source>
</evidence>
<dbReference type="PANTHER" id="PTHR30098">
    <property type="entry name" value="LEUCYL/PHENYLALANYL-TRNA--PROTEIN TRANSFERASE"/>
    <property type="match status" value="1"/>
</dbReference>
<comment type="catalytic activity">
    <reaction evidence="4">
        <text>N-terminal L-lysyl-[protein] + L-leucyl-tRNA(Leu) = N-terminal L-leucyl-L-lysyl-[protein] + tRNA(Leu) + H(+)</text>
        <dbReference type="Rhea" id="RHEA:12340"/>
        <dbReference type="Rhea" id="RHEA-COMP:9613"/>
        <dbReference type="Rhea" id="RHEA-COMP:9622"/>
        <dbReference type="Rhea" id="RHEA-COMP:12670"/>
        <dbReference type="Rhea" id="RHEA-COMP:12671"/>
        <dbReference type="ChEBI" id="CHEBI:15378"/>
        <dbReference type="ChEBI" id="CHEBI:65249"/>
        <dbReference type="ChEBI" id="CHEBI:78442"/>
        <dbReference type="ChEBI" id="CHEBI:78494"/>
        <dbReference type="ChEBI" id="CHEBI:133043"/>
        <dbReference type="EC" id="2.3.2.6"/>
    </reaction>
</comment>
<name>A0ABY4VXM9_9PROT</name>
<dbReference type="Proteomes" id="UP001056291">
    <property type="component" value="Chromosome"/>
</dbReference>
<keyword evidence="3 4" id="KW-0012">Acyltransferase</keyword>
<dbReference type="NCBIfam" id="TIGR00667">
    <property type="entry name" value="aat"/>
    <property type="match status" value="1"/>
</dbReference>
<dbReference type="Pfam" id="PF03588">
    <property type="entry name" value="Leu_Phe_trans"/>
    <property type="match status" value="1"/>
</dbReference>
<organism evidence="5 6">
    <name type="scientific">Sneathiella marina</name>
    <dbReference type="NCBI Taxonomy" id="2950108"/>
    <lineage>
        <taxon>Bacteria</taxon>
        <taxon>Pseudomonadati</taxon>
        <taxon>Pseudomonadota</taxon>
        <taxon>Alphaproteobacteria</taxon>
        <taxon>Sneathiellales</taxon>
        <taxon>Sneathiellaceae</taxon>
        <taxon>Sneathiella</taxon>
    </lineage>
</organism>
<dbReference type="EMBL" id="CP098747">
    <property type="protein sequence ID" value="USG59482.1"/>
    <property type="molecule type" value="Genomic_DNA"/>
</dbReference>
<dbReference type="InterPro" id="IPR042203">
    <property type="entry name" value="Leu/Phe-tRNA_Trfase_C"/>
</dbReference>
<dbReference type="InterPro" id="IPR016181">
    <property type="entry name" value="Acyl_CoA_acyltransferase"/>
</dbReference>
<accession>A0ABY4VXM9</accession>
<protein>
    <recommendedName>
        <fullName evidence="4">Leucyl/phenylalanyl-tRNA--protein transferase</fullName>
        <ecNumber evidence="4">2.3.2.6</ecNumber>
    </recommendedName>
    <alternativeName>
        <fullName evidence="4">L/F-transferase</fullName>
    </alternativeName>
    <alternativeName>
        <fullName evidence="4">Leucyltransferase</fullName>
    </alternativeName>
    <alternativeName>
        <fullName evidence="4">Phenyalanyltransferase</fullName>
    </alternativeName>
</protein>
<comment type="similarity">
    <text evidence="4">Belongs to the L/F-transferase family.</text>
</comment>
<dbReference type="HAMAP" id="MF_00688">
    <property type="entry name" value="Leu_Phe_trans"/>
    <property type="match status" value="1"/>
</dbReference>
<proteinExistence type="inferred from homology"/>
<evidence type="ECO:0000256" key="1">
    <source>
        <dbReference type="ARBA" id="ARBA00022490"/>
    </source>
</evidence>
<evidence type="ECO:0000256" key="4">
    <source>
        <dbReference type="HAMAP-Rule" id="MF_00688"/>
    </source>
</evidence>
<dbReference type="SUPFAM" id="SSF55729">
    <property type="entry name" value="Acyl-CoA N-acyltransferases (Nat)"/>
    <property type="match status" value="1"/>
</dbReference>
<dbReference type="InterPro" id="IPR004616">
    <property type="entry name" value="Leu/Phe-tRNA_Trfase"/>
</dbReference>
<evidence type="ECO:0000256" key="2">
    <source>
        <dbReference type="ARBA" id="ARBA00022679"/>
    </source>
</evidence>
<keyword evidence="1 4" id="KW-0963">Cytoplasm</keyword>
<evidence type="ECO:0000256" key="3">
    <source>
        <dbReference type="ARBA" id="ARBA00023315"/>
    </source>
</evidence>
<comment type="subcellular location">
    <subcellularLocation>
        <location evidence="4">Cytoplasm</location>
    </subcellularLocation>
</comment>
<dbReference type="RefSeq" id="WP_251932203.1">
    <property type="nucleotide sequence ID" value="NZ_CP098747.1"/>
</dbReference>
<dbReference type="GO" id="GO:0008914">
    <property type="term" value="F:leucyl-tRNA--protein transferase activity"/>
    <property type="evidence" value="ECO:0007669"/>
    <property type="project" value="UniProtKB-EC"/>
</dbReference>
<comment type="function">
    <text evidence="4">Functions in the N-end rule pathway of protein degradation where it conjugates Leu, Phe and, less efficiently, Met from aminoacyl-tRNAs to the N-termini of proteins containing an N-terminal arginine or lysine.</text>
</comment>